<dbReference type="PIRSF" id="PIRSF008502">
    <property type="entry name" value="UCP008502"/>
    <property type="match status" value="1"/>
</dbReference>
<dbReference type="PANTHER" id="PTHR36439">
    <property type="entry name" value="BLL4334 PROTEIN"/>
    <property type="match status" value="1"/>
</dbReference>
<keyword evidence="2" id="KW-1185">Reference proteome</keyword>
<gene>
    <name evidence="1" type="ORF">D0Y96_01660</name>
</gene>
<accession>A0A372IV61</accession>
<dbReference type="Gene3D" id="3.30.70.1280">
    <property type="entry name" value="SP0830-like domains"/>
    <property type="match status" value="1"/>
</dbReference>
<comment type="caution">
    <text evidence="1">The sequence shown here is derived from an EMBL/GenBank/DDBJ whole genome shotgun (WGS) entry which is preliminary data.</text>
</comment>
<dbReference type="Pfam" id="PF08002">
    <property type="entry name" value="DUF1697"/>
    <property type="match status" value="1"/>
</dbReference>
<reference evidence="1 2" key="1">
    <citation type="submission" date="2018-08" db="EMBL/GenBank/DDBJ databases">
        <title>Acidipila sp. 4G-K13, an acidobacterium isolated from forest soil.</title>
        <authorList>
            <person name="Gao Z.-H."/>
            <person name="Qiu L.-H."/>
        </authorList>
    </citation>
    <scope>NUCLEOTIDE SEQUENCE [LARGE SCALE GENOMIC DNA]</scope>
    <source>
        <strain evidence="1 2">4G-K13</strain>
    </source>
</reference>
<proteinExistence type="predicted"/>
<evidence type="ECO:0000313" key="2">
    <source>
        <dbReference type="Proteomes" id="UP000264702"/>
    </source>
</evidence>
<evidence type="ECO:0000313" key="1">
    <source>
        <dbReference type="EMBL" id="RFU18303.1"/>
    </source>
</evidence>
<organism evidence="1 2">
    <name type="scientific">Paracidobacterium acidisoli</name>
    <dbReference type="NCBI Taxonomy" id="2303751"/>
    <lineage>
        <taxon>Bacteria</taxon>
        <taxon>Pseudomonadati</taxon>
        <taxon>Acidobacteriota</taxon>
        <taxon>Terriglobia</taxon>
        <taxon>Terriglobales</taxon>
        <taxon>Acidobacteriaceae</taxon>
        <taxon>Paracidobacterium</taxon>
    </lineage>
</organism>
<sequence>MSSAKTGHPTHVALLRGVNVGGKNKLPMADLAAIFADIGCCHVSTYIQSGNVLFSAPSTLLKKIAKLVQDRIATRFGIQVPIVIRSSEQLADTLRANPFLKMGKAEATLHVYFLADKPGTDAVNGLDAARSTPDEFRVIHQEIFLYLPNGMARTKLTNAWFDSKLKTVSTARSWATVNKLLALMQA</sequence>
<protein>
    <submittedName>
        <fullName evidence="1">DUF1697 domain-containing protein</fullName>
    </submittedName>
</protein>
<dbReference type="AlphaFoldDB" id="A0A372IV61"/>
<dbReference type="EMBL" id="QVQT01000001">
    <property type="protein sequence ID" value="RFU18303.1"/>
    <property type="molecule type" value="Genomic_DNA"/>
</dbReference>
<dbReference type="PANTHER" id="PTHR36439:SF1">
    <property type="entry name" value="DUF1697 DOMAIN-CONTAINING PROTEIN"/>
    <property type="match status" value="1"/>
</dbReference>
<dbReference type="Proteomes" id="UP000264702">
    <property type="component" value="Unassembled WGS sequence"/>
</dbReference>
<name>A0A372IV61_9BACT</name>
<dbReference type="InterPro" id="IPR012545">
    <property type="entry name" value="DUF1697"/>
</dbReference>
<dbReference type="SUPFAM" id="SSF160379">
    <property type="entry name" value="SP0830-like"/>
    <property type="match status" value="1"/>
</dbReference>